<keyword evidence="1" id="KW-0482">Metalloprotease</keyword>
<dbReference type="NCBIfam" id="TIGR03296">
    <property type="entry name" value="M6dom_TIGR03296"/>
    <property type="match status" value="1"/>
</dbReference>
<evidence type="ECO:0000313" key="2">
    <source>
        <dbReference type="Proteomes" id="UP000481583"/>
    </source>
</evidence>
<keyword evidence="1" id="KW-0378">Hydrolase</keyword>
<dbReference type="EMBL" id="JAAKZV010000190">
    <property type="protein sequence ID" value="NGN68232.1"/>
    <property type="molecule type" value="Genomic_DNA"/>
</dbReference>
<dbReference type="PANTHER" id="PTHR41775">
    <property type="entry name" value="SECRETED PROTEIN-RELATED"/>
    <property type="match status" value="1"/>
</dbReference>
<sequence>MSGVRAGHRRQRPRRLRAGLAVGGVIGAVAAGSLISASADADVPRPCALTRTDAHHSEGVSTWNADYPKPQKNLRAAMVFLSFPDSEPVTTPRELAADHFPATSEFFEKSSYGRFKLHAEPQRQWIEMPRKSTSYGIQRDWAPDKRARYLRDAISAADKQTDFSDYDVVYLVADPDAPGVDSDATKVVNFDQPMIADGTALRRIVTVFEQHPPDRNVLAHETGHVFDLPDLYHRPEDGKGDWDTYVGDWDLMGSQFGLAPEPFGWHKWRLGWIADGQVDCVRQRGSSTHAIAPLSRTGDRAALRSTRLVVVRTSKTSALAIEARERSGNDSQSCTEGVLVYRVQAEAASGTGPIEVLDGHPGKEACWDTSVYPDLADAPLGAGESMNLAADGVRVTVTGRGPGGAWNVRVDRR</sequence>
<dbReference type="Proteomes" id="UP000481583">
    <property type="component" value="Unassembled WGS sequence"/>
</dbReference>
<accession>A0A6G4U8A2</accession>
<dbReference type="GO" id="GO:0008237">
    <property type="term" value="F:metallopeptidase activity"/>
    <property type="evidence" value="ECO:0007669"/>
    <property type="project" value="UniProtKB-KW"/>
</dbReference>
<keyword evidence="2" id="KW-1185">Reference proteome</keyword>
<organism evidence="1 2">
    <name type="scientific">Streptomyces coryli</name>
    <dbReference type="NCBI Taxonomy" id="1128680"/>
    <lineage>
        <taxon>Bacteria</taxon>
        <taxon>Bacillati</taxon>
        <taxon>Actinomycetota</taxon>
        <taxon>Actinomycetes</taxon>
        <taxon>Kitasatosporales</taxon>
        <taxon>Streptomycetaceae</taxon>
        <taxon>Streptomyces</taxon>
    </lineage>
</organism>
<protein>
    <submittedName>
        <fullName evidence="1">M6 family metalloprotease domain-containing protein</fullName>
    </submittedName>
</protein>
<reference evidence="1 2" key="1">
    <citation type="submission" date="2020-02" db="EMBL/GenBank/DDBJ databases">
        <title>Whole-genome analyses of novel actinobacteria.</title>
        <authorList>
            <person name="Sahin N."/>
        </authorList>
    </citation>
    <scope>NUCLEOTIDE SEQUENCE [LARGE SCALE GENOMIC DNA]</scope>
    <source>
        <strain evidence="1 2">A7024</strain>
    </source>
</reference>
<comment type="caution">
    <text evidence="1">The sequence shown here is derived from an EMBL/GenBank/DDBJ whole genome shotgun (WGS) entry which is preliminary data.</text>
</comment>
<dbReference type="AlphaFoldDB" id="A0A6G4U8A2"/>
<gene>
    <name evidence="1" type="ORF">G5C51_30580</name>
</gene>
<dbReference type="PANTHER" id="PTHR41775:SF1">
    <property type="entry name" value="PEPTIDASE M6-LIKE DOMAIN-CONTAINING PROTEIN"/>
    <property type="match status" value="1"/>
</dbReference>
<name>A0A6G4U8A2_9ACTN</name>
<dbReference type="InterPro" id="IPR008757">
    <property type="entry name" value="Peptidase_M6-like_domain"/>
</dbReference>
<keyword evidence="1" id="KW-0645">Protease</keyword>
<dbReference type="GO" id="GO:0006508">
    <property type="term" value="P:proteolysis"/>
    <property type="evidence" value="ECO:0007669"/>
    <property type="project" value="UniProtKB-KW"/>
</dbReference>
<evidence type="ECO:0000313" key="1">
    <source>
        <dbReference type="EMBL" id="NGN68232.1"/>
    </source>
</evidence>
<proteinExistence type="predicted"/>